<evidence type="ECO:0000256" key="1">
    <source>
        <dbReference type="SAM" id="Phobius"/>
    </source>
</evidence>
<accession>A0ABX1AEK1</accession>
<sequence length="103" mass="10668">MSTHEVFPSSSSEEPSAAAYVKITTTRNGPAFAASVPAKEAGRLLETSHLVFSISGTVIAPPAMAKAVEVAGLGMPWQMTAALLALAAALPLTCYLAALRRRV</sequence>
<dbReference type="RefSeq" id="WP_167997726.1">
    <property type="nucleotide sequence ID" value="NZ_JAATEM010000030.1"/>
</dbReference>
<evidence type="ECO:0000313" key="2">
    <source>
        <dbReference type="EMBL" id="NJP52886.1"/>
    </source>
</evidence>
<organism evidence="2 3">
    <name type="scientific">Streptomyces composti</name>
    <dbReference type="NCBI Taxonomy" id="2720025"/>
    <lineage>
        <taxon>Bacteria</taxon>
        <taxon>Bacillati</taxon>
        <taxon>Actinomycetota</taxon>
        <taxon>Actinomycetes</taxon>
        <taxon>Kitasatosporales</taxon>
        <taxon>Streptomycetaceae</taxon>
        <taxon>Streptomyces</taxon>
    </lineage>
</organism>
<dbReference type="Proteomes" id="UP000730591">
    <property type="component" value="Unassembled WGS sequence"/>
</dbReference>
<dbReference type="EMBL" id="JAATEM010000030">
    <property type="protein sequence ID" value="NJP52886.1"/>
    <property type="molecule type" value="Genomic_DNA"/>
</dbReference>
<keyword evidence="1" id="KW-0812">Transmembrane</keyword>
<proteinExistence type="predicted"/>
<protein>
    <submittedName>
        <fullName evidence="2">Uncharacterized protein</fullName>
    </submittedName>
</protein>
<keyword evidence="3" id="KW-1185">Reference proteome</keyword>
<keyword evidence="1" id="KW-1133">Transmembrane helix</keyword>
<reference evidence="2 3" key="1">
    <citation type="submission" date="2020-03" db="EMBL/GenBank/DDBJ databases">
        <title>WGS of actinomycetes isolated from Thailand.</title>
        <authorList>
            <person name="Thawai C."/>
        </authorList>
    </citation>
    <scope>NUCLEOTIDE SEQUENCE [LARGE SCALE GENOMIC DNA]</scope>
    <source>
        <strain evidence="2 3">SBST2-5</strain>
    </source>
</reference>
<evidence type="ECO:0000313" key="3">
    <source>
        <dbReference type="Proteomes" id="UP000730591"/>
    </source>
</evidence>
<keyword evidence="1" id="KW-0472">Membrane</keyword>
<feature type="transmembrane region" description="Helical" evidence="1">
    <location>
        <begin position="77"/>
        <end position="98"/>
    </location>
</feature>
<name>A0ABX1AEK1_9ACTN</name>
<gene>
    <name evidence="2" type="ORF">HCJ93_23165</name>
</gene>
<comment type="caution">
    <text evidence="2">The sequence shown here is derived from an EMBL/GenBank/DDBJ whole genome shotgun (WGS) entry which is preliminary data.</text>
</comment>